<protein>
    <submittedName>
        <fullName evidence="5">Bacterio-opsin activator domain-containing protein</fullName>
    </submittedName>
</protein>
<dbReference type="InterPro" id="IPR031803">
    <property type="entry name" value="BAT_GAF/HTH-assoc"/>
</dbReference>
<feature type="domain" description="HTH bat-type" evidence="3">
    <location>
        <begin position="156"/>
        <end position="207"/>
    </location>
</feature>
<keyword evidence="2" id="KW-0804">Transcription</keyword>
<reference evidence="5 6" key="1">
    <citation type="journal article" date="2019" name="Int. J. Syst. Evol. Microbiol.">
        <title>The Global Catalogue of Microorganisms (GCM) 10K type strain sequencing project: providing services to taxonomists for standard genome sequencing and annotation.</title>
        <authorList>
            <consortium name="The Broad Institute Genomics Platform"/>
            <consortium name="The Broad Institute Genome Sequencing Center for Infectious Disease"/>
            <person name="Wu L."/>
            <person name="Ma J."/>
        </authorList>
    </citation>
    <scope>NUCLEOTIDE SEQUENCE [LARGE SCALE GENOMIC DNA]</scope>
    <source>
        <strain evidence="5 6">CGMCC 1.12237</strain>
    </source>
</reference>
<proteinExistence type="predicted"/>
<evidence type="ECO:0000313" key="6">
    <source>
        <dbReference type="Proteomes" id="UP001596201"/>
    </source>
</evidence>
<dbReference type="PANTHER" id="PTHR34236:SF1">
    <property type="entry name" value="DIMETHYL SULFOXIDE REDUCTASE TRANSCRIPTIONAL ACTIVATOR"/>
    <property type="match status" value="1"/>
</dbReference>
<dbReference type="RefSeq" id="WP_227230977.1">
    <property type="nucleotide sequence ID" value="NZ_JAJCVJ010000003.1"/>
</dbReference>
<organism evidence="5 6">
    <name type="scientific">Salinirubrum litoreum</name>
    <dbReference type="NCBI Taxonomy" id="1126234"/>
    <lineage>
        <taxon>Archaea</taxon>
        <taxon>Methanobacteriati</taxon>
        <taxon>Methanobacteriota</taxon>
        <taxon>Stenosarchaea group</taxon>
        <taxon>Halobacteria</taxon>
        <taxon>Halobacteriales</taxon>
        <taxon>Haloferacaceae</taxon>
        <taxon>Salinirubrum</taxon>
    </lineage>
</organism>
<gene>
    <name evidence="5" type="ORF">ACFPJ5_18500</name>
</gene>
<dbReference type="Pfam" id="PF04967">
    <property type="entry name" value="HTH_10"/>
    <property type="match status" value="1"/>
</dbReference>
<evidence type="ECO:0000256" key="1">
    <source>
        <dbReference type="ARBA" id="ARBA00023015"/>
    </source>
</evidence>
<dbReference type="Pfam" id="PF15915">
    <property type="entry name" value="BAT"/>
    <property type="match status" value="1"/>
</dbReference>
<keyword evidence="1" id="KW-0805">Transcription regulation</keyword>
<dbReference type="InterPro" id="IPR007050">
    <property type="entry name" value="HTH_bacterioopsin"/>
</dbReference>
<dbReference type="PANTHER" id="PTHR34236">
    <property type="entry name" value="DIMETHYL SULFOXIDE REDUCTASE TRANSCRIPTIONAL ACTIVATOR"/>
    <property type="match status" value="1"/>
</dbReference>
<dbReference type="Proteomes" id="UP001596201">
    <property type="component" value="Unassembled WGS sequence"/>
</dbReference>
<evidence type="ECO:0000256" key="2">
    <source>
        <dbReference type="ARBA" id="ARBA00023163"/>
    </source>
</evidence>
<evidence type="ECO:0000259" key="4">
    <source>
        <dbReference type="Pfam" id="PF15915"/>
    </source>
</evidence>
<comment type="caution">
    <text evidence="5">The sequence shown here is derived from an EMBL/GenBank/DDBJ whole genome shotgun (WGS) entry which is preliminary data.</text>
</comment>
<dbReference type="InterPro" id="IPR036388">
    <property type="entry name" value="WH-like_DNA-bd_sf"/>
</dbReference>
<name>A0ABD5RGE6_9EURY</name>
<evidence type="ECO:0000259" key="3">
    <source>
        <dbReference type="Pfam" id="PF04967"/>
    </source>
</evidence>
<keyword evidence="6" id="KW-1185">Reference proteome</keyword>
<sequence>MATIVRGTIPADEFALSRAVTSVPGLELEIERVVDAGGERVMPLLWVRGATRERVESALDADPSTERTELLADLDDEWLYRMEWVDHVELLLRMITTHDATVLDAYGKGDRWQLRVIYPDRDELSAMQAFCTDHGLSFSVESVREMDGVPAGRYGLTTEQFAALTTAAERGLFAVPRRTTLGELAEEFDVSHQAMSERVRRATGALVEDTLLIGMTDDG</sequence>
<dbReference type="AlphaFoldDB" id="A0ABD5RGE6"/>
<feature type="domain" description="Bacterioopsin transcriptional activator GAF and HTH associated" evidence="4">
    <location>
        <begin position="13"/>
        <end position="148"/>
    </location>
</feature>
<evidence type="ECO:0000313" key="5">
    <source>
        <dbReference type="EMBL" id="MFC5368920.1"/>
    </source>
</evidence>
<accession>A0ABD5RGE6</accession>
<dbReference type="EMBL" id="JBHSKX010000004">
    <property type="protein sequence ID" value="MFC5368920.1"/>
    <property type="molecule type" value="Genomic_DNA"/>
</dbReference>
<dbReference type="Gene3D" id="1.10.10.10">
    <property type="entry name" value="Winged helix-like DNA-binding domain superfamily/Winged helix DNA-binding domain"/>
    <property type="match status" value="1"/>
</dbReference>